<organism evidence="1">
    <name type="scientific">virus sp. ctviY17</name>
    <dbReference type="NCBI Taxonomy" id="2825828"/>
    <lineage>
        <taxon>Viruses</taxon>
    </lineage>
</organism>
<protein>
    <submittedName>
        <fullName evidence="1">Uncharacterized protein</fullName>
    </submittedName>
</protein>
<proteinExistence type="predicted"/>
<accession>A0A8S5RLU7</accession>
<name>A0A8S5RLU7_9VIRU</name>
<reference evidence="1" key="1">
    <citation type="journal article" date="2021" name="Proc. Natl. Acad. Sci. U.S.A.">
        <title>A Catalog of Tens of Thousands of Viruses from Human Metagenomes Reveals Hidden Associations with Chronic Diseases.</title>
        <authorList>
            <person name="Tisza M.J."/>
            <person name="Buck C.B."/>
        </authorList>
    </citation>
    <scope>NUCLEOTIDE SEQUENCE</scope>
    <source>
        <strain evidence="1">CtviY17</strain>
    </source>
</reference>
<evidence type="ECO:0000313" key="1">
    <source>
        <dbReference type="EMBL" id="DAE32352.1"/>
    </source>
</evidence>
<sequence>MINIHELTTDHKIKLKKPMGCFDNLGEVCEIVKIDTDENVINFRFGVDGVHLGVMSGDELEKYFDVIEPAVAPDDYEWHPYGFIDGYQVEYRADVNGGIHMSIGYNGSIISVSYNHPEIGYRTIQNGQQGKFYENDLKVAFFKLQKSYYDQLYKDVHYEVESEYFAKRDECGLELNEW</sequence>
<dbReference type="EMBL" id="BK059120">
    <property type="protein sequence ID" value="DAE32352.1"/>
    <property type="molecule type" value="Genomic_DNA"/>
</dbReference>